<dbReference type="EMBL" id="GGEC01060800">
    <property type="protein sequence ID" value="MBX41284.1"/>
    <property type="molecule type" value="Transcribed_RNA"/>
</dbReference>
<protein>
    <recommendedName>
        <fullName evidence="3">Secreted protein</fullName>
    </recommendedName>
</protein>
<evidence type="ECO:0000313" key="2">
    <source>
        <dbReference type="EMBL" id="MBX41284.1"/>
    </source>
</evidence>
<organism evidence="2">
    <name type="scientific">Rhizophora mucronata</name>
    <name type="common">Asiatic mangrove</name>
    <dbReference type="NCBI Taxonomy" id="61149"/>
    <lineage>
        <taxon>Eukaryota</taxon>
        <taxon>Viridiplantae</taxon>
        <taxon>Streptophyta</taxon>
        <taxon>Embryophyta</taxon>
        <taxon>Tracheophyta</taxon>
        <taxon>Spermatophyta</taxon>
        <taxon>Magnoliopsida</taxon>
        <taxon>eudicotyledons</taxon>
        <taxon>Gunneridae</taxon>
        <taxon>Pentapetalae</taxon>
        <taxon>rosids</taxon>
        <taxon>fabids</taxon>
        <taxon>Malpighiales</taxon>
        <taxon>Rhizophoraceae</taxon>
        <taxon>Rhizophora</taxon>
    </lineage>
</organism>
<evidence type="ECO:0000256" key="1">
    <source>
        <dbReference type="SAM" id="SignalP"/>
    </source>
</evidence>
<feature type="chain" id="PRO_5015127001" description="Secreted protein" evidence="1">
    <location>
        <begin position="34"/>
        <end position="63"/>
    </location>
</feature>
<sequence length="63" mass="6915">MILSNATRFSSLRGNPSMTNFLLLLCCIACCRSFTVTSEGTIFPSFLKSRIIFPFSDPDSTSA</sequence>
<dbReference type="AlphaFoldDB" id="A0A2P2NFP4"/>
<accession>A0A2P2NFP4</accession>
<name>A0A2P2NFP4_RHIMU</name>
<evidence type="ECO:0008006" key="3">
    <source>
        <dbReference type="Google" id="ProtNLM"/>
    </source>
</evidence>
<proteinExistence type="predicted"/>
<reference evidence="2" key="1">
    <citation type="submission" date="2018-02" db="EMBL/GenBank/DDBJ databases">
        <title>Rhizophora mucronata_Transcriptome.</title>
        <authorList>
            <person name="Meera S.P."/>
            <person name="Sreeshan A."/>
            <person name="Augustine A."/>
        </authorList>
    </citation>
    <scope>NUCLEOTIDE SEQUENCE</scope>
    <source>
        <tissue evidence="2">Leaf</tissue>
    </source>
</reference>
<keyword evidence="1" id="KW-0732">Signal</keyword>
<feature type="signal peptide" evidence="1">
    <location>
        <begin position="1"/>
        <end position="33"/>
    </location>
</feature>